<keyword evidence="3" id="KW-1003">Cell membrane</keyword>
<dbReference type="AlphaFoldDB" id="A0A5R9GCG7"/>
<dbReference type="CDD" id="cd06261">
    <property type="entry name" value="TM_PBP2"/>
    <property type="match status" value="1"/>
</dbReference>
<dbReference type="InterPro" id="IPR000515">
    <property type="entry name" value="MetI-like"/>
</dbReference>
<proteinExistence type="inferred from homology"/>
<feature type="transmembrane region" description="Helical" evidence="7">
    <location>
        <begin position="25"/>
        <end position="43"/>
    </location>
</feature>
<feature type="transmembrane region" description="Helical" evidence="7">
    <location>
        <begin position="181"/>
        <end position="200"/>
    </location>
</feature>
<feature type="transmembrane region" description="Helical" evidence="7">
    <location>
        <begin position="93"/>
        <end position="114"/>
    </location>
</feature>
<evidence type="ECO:0000256" key="5">
    <source>
        <dbReference type="ARBA" id="ARBA00022989"/>
    </source>
</evidence>
<dbReference type="InterPro" id="IPR035906">
    <property type="entry name" value="MetI-like_sf"/>
</dbReference>
<evidence type="ECO:0000256" key="7">
    <source>
        <dbReference type="RuleBase" id="RU363032"/>
    </source>
</evidence>
<accession>A0A5R9GCG7</accession>
<gene>
    <name evidence="9" type="ORF">FE782_12700</name>
</gene>
<feature type="transmembrane region" description="Helical" evidence="7">
    <location>
        <begin position="279"/>
        <end position="303"/>
    </location>
</feature>
<evidence type="ECO:0000259" key="8">
    <source>
        <dbReference type="PROSITE" id="PS50928"/>
    </source>
</evidence>
<dbReference type="Gene3D" id="1.10.3720.10">
    <property type="entry name" value="MetI-like"/>
    <property type="match status" value="1"/>
</dbReference>
<dbReference type="SUPFAM" id="SSF161098">
    <property type="entry name" value="MetI-like"/>
    <property type="match status" value="1"/>
</dbReference>
<evidence type="ECO:0000256" key="6">
    <source>
        <dbReference type="ARBA" id="ARBA00023136"/>
    </source>
</evidence>
<keyword evidence="6 7" id="KW-0472">Membrane</keyword>
<dbReference type="EMBL" id="VCIW01000007">
    <property type="protein sequence ID" value="TLS51770.1"/>
    <property type="molecule type" value="Genomic_DNA"/>
</dbReference>
<dbReference type="PROSITE" id="PS50928">
    <property type="entry name" value="ABC_TM1"/>
    <property type="match status" value="1"/>
</dbReference>
<keyword evidence="5 7" id="KW-1133">Transmembrane helix</keyword>
<evidence type="ECO:0000256" key="3">
    <source>
        <dbReference type="ARBA" id="ARBA00022475"/>
    </source>
</evidence>
<feature type="domain" description="ABC transmembrane type-1" evidence="8">
    <location>
        <begin position="85"/>
        <end position="300"/>
    </location>
</feature>
<name>A0A5R9GCG7_9BACL</name>
<keyword evidence="10" id="KW-1185">Reference proteome</keyword>
<sequence>MCGDERIMMKVWSSAIRKDFRLHKYLYIMIFPVALHYLLFQYVPMYGAIIAFKDYQVAKGLFDSPWVGWKHFVDFFDSYYFWRLLTNTFMLNLYQLLFVFPAPILFALLLNELVGKRFKRVVQTVTYLPHFISLIVICGMITQFVSRDGVVTDLLVWLGMERTALLGHPENFRTIYIVSDIWQTIGWSSIIYLAAISGVNPELYEAARMDGAGRAKQMFHVTLPGIAPIIVILLILKIGSMLDIGFEKIILLYNPNTYATADVINTFVYRRGLTSTLEFSYATAVGLFQATVNFLMLVFANWFSRKVSETSLW</sequence>
<dbReference type="GO" id="GO:0055085">
    <property type="term" value="P:transmembrane transport"/>
    <property type="evidence" value="ECO:0007669"/>
    <property type="project" value="InterPro"/>
</dbReference>
<dbReference type="Pfam" id="PF00528">
    <property type="entry name" value="BPD_transp_1"/>
    <property type="match status" value="1"/>
</dbReference>
<comment type="caution">
    <text evidence="9">The sequence shown here is derived from an EMBL/GenBank/DDBJ whole genome shotgun (WGS) entry which is preliminary data.</text>
</comment>
<evidence type="ECO:0000256" key="4">
    <source>
        <dbReference type="ARBA" id="ARBA00022692"/>
    </source>
</evidence>
<evidence type="ECO:0000256" key="2">
    <source>
        <dbReference type="ARBA" id="ARBA00022448"/>
    </source>
</evidence>
<dbReference type="PANTHER" id="PTHR43227">
    <property type="entry name" value="BLL4140 PROTEIN"/>
    <property type="match status" value="1"/>
</dbReference>
<evidence type="ECO:0000313" key="9">
    <source>
        <dbReference type="EMBL" id="TLS51770.1"/>
    </source>
</evidence>
<evidence type="ECO:0000313" key="10">
    <source>
        <dbReference type="Proteomes" id="UP000309676"/>
    </source>
</evidence>
<organism evidence="9 10">
    <name type="scientific">Paenibacillus antri</name>
    <dbReference type="NCBI Taxonomy" id="2582848"/>
    <lineage>
        <taxon>Bacteria</taxon>
        <taxon>Bacillati</taxon>
        <taxon>Bacillota</taxon>
        <taxon>Bacilli</taxon>
        <taxon>Bacillales</taxon>
        <taxon>Paenibacillaceae</taxon>
        <taxon>Paenibacillus</taxon>
    </lineage>
</organism>
<dbReference type="InterPro" id="IPR050809">
    <property type="entry name" value="UgpAE/MalFG_permease"/>
</dbReference>
<evidence type="ECO:0000256" key="1">
    <source>
        <dbReference type="ARBA" id="ARBA00004651"/>
    </source>
</evidence>
<protein>
    <submittedName>
        <fullName evidence="9">Sugar ABC transporter permease</fullName>
    </submittedName>
</protein>
<feature type="transmembrane region" description="Helical" evidence="7">
    <location>
        <begin position="126"/>
        <end position="145"/>
    </location>
</feature>
<reference evidence="9 10" key="1">
    <citation type="submission" date="2019-05" db="EMBL/GenBank/DDBJ databases">
        <authorList>
            <person name="Narsing Rao M.P."/>
            <person name="Li W.J."/>
        </authorList>
    </citation>
    <scope>NUCLEOTIDE SEQUENCE [LARGE SCALE GENOMIC DNA]</scope>
    <source>
        <strain evidence="9 10">SYSU_K30003</strain>
    </source>
</reference>
<comment type="similarity">
    <text evidence="7">Belongs to the binding-protein-dependent transport system permease family.</text>
</comment>
<dbReference type="OrthoDB" id="384651at2"/>
<dbReference type="Proteomes" id="UP000309676">
    <property type="component" value="Unassembled WGS sequence"/>
</dbReference>
<feature type="transmembrane region" description="Helical" evidence="7">
    <location>
        <begin position="221"/>
        <end position="242"/>
    </location>
</feature>
<comment type="subcellular location">
    <subcellularLocation>
        <location evidence="1 7">Cell membrane</location>
        <topology evidence="1 7">Multi-pass membrane protein</topology>
    </subcellularLocation>
</comment>
<dbReference type="GO" id="GO:0005886">
    <property type="term" value="C:plasma membrane"/>
    <property type="evidence" value="ECO:0007669"/>
    <property type="project" value="UniProtKB-SubCell"/>
</dbReference>
<dbReference type="PANTHER" id="PTHR43227:SF11">
    <property type="entry name" value="BLL4140 PROTEIN"/>
    <property type="match status" value="1"/>
</dbReference>
<keyword evidence="4 7" id="KW-0812">Transmembrane</keyword>
<keyword evidence="2 7" id="KW-0813">Transport</keyword>